<protein>
    <submittedName>
        <fullName evidence="2">Uncharacterized protein</fullName>
    </submittedName>
</protein>
<feature type="region of interest" description="Disordered" evidence="1">
    <location>
        <begin position="29"/>
        <end position="61"/>
    </location>
</feature>
<sequence>MKRANSENDDVNEPYISGAYINNFLEQTIMRGNETTQERESPLPPPPPPPQPQKKARRRLQARKPYQEKLLNMAEARREIVAALKLHRATTKQQPIQPRARLDFPAEQTSSLNPRIYASNPPLLNAYPYADRSWLCPYCFSPWPAQPLTPPPPPPDAGFLKFEVPWQGLGLKLDVEEFIGKPYSVYVDDDAPPSPPGIGGGLDFDDDEIASSPFDEEVVEFPTWLSDDERGLEKQCVVDLQQDTALPCLEIEEIDGMDGDWLA</sequence>
<reference evidence="2 3" key="1">
    <citation type="submission" date="2024-06" db="EMBL/GenBank/DDBJ databases">
        <title>A chromosome level genome sequence of Diviner's sage (Salvia divinorum).</title>
        <authorList>
            <person name="Ford S.A."/>
            <person name="Ro D.-K."/>
            <person name="Ness R.W."/>
            <person name="Phillips M.A."/>
        </authorList>
    </citation>
    <scope>NUCLEOTIDE SEQUENCE [LARGE SCALE GENOMIC DNA]</scope>
    <source>
        <strain evidence="2">SAF-2024a</strain>
        <tissue evidence="2">Leaf</tissue>
    </source>
</reference>
<organism evidence="2 3">
    <name type="scientific">Salvia divinorum</name>
    <name type="common">Maria pastora</name>
    <name type="synonym">Diviner's sage</name>
    <dbReference type="NCBI Taxonomy" id="28513"/>
    <lineage>
        <taxon>Eukaryota</taxon>
        <taxon>Viridiplantae</taxon>
        <taxon>Streptophyta</taxon>
        <taxon>Embryophyta</taxon>
        <taxon>Tracheophyta</taxon>
        <taxon>Spermatophyta</taxon>
        <taxon>Magnoliopsida</taxon>
        <taxon>eudicotyledons</taxon>
        <taxon>Gunneridae</taxon>
        <taxon>Pentapetalae</taxon>
        <taxon>asterids</taxon>
        <taxon>lamiids</taxon>
        <taxon>Lamiales</taxon>
        <taxon>Lamiaceae</taxon>
        <taxon>Nepetoideae</taxon>
        <taxon>Mentheae</taxon>
        <taxon>Salviinae</taxon>
        <taxon>Salvia</taxon>
        <taxon>Salvia subgen. Calosphace</taxon>
    </lineage>
</organism>
<dbReference type="EMBL" id="JBEAFC010000004">
    <property type="protein sequence ID" value="KAL1557391.1"/>
    <property type="molecule type" value="Genomic_DNA"/>
</dbReference>
<evidence type="ECO:0000256" key="1">
    <source>
        <dbReference type="SAM" id="MobiDB-lite"/>
    </source>
</evidence>
<accession>A0ABD1HLS8</accession>
<dbReference type="AlphaFoldDB" id="A0ABD1HLS8"/>
<name>A0ABD1HLS8_SALDI</name>
<evidence type="ECO:0000313" key="2">
    <source>
        <dbReference type="EMBL" id="KAL1557391.1"/>
    </source>
</evidence>
<dbReference type="Proteomes" id="UP001567538">
    <property type="component" value="Unassembled WGS sequence"/>
</dbReference>
<dbReference type="PANTHER" id="PTHR37256">
    <property type="entry name" value="E1A-BINDING PROTEIN P400-LIKE"/>
    <property type="match status" value="1"/>
</dbReference>
<dbReference type="PANTHER" id="PTHR37256:SF1">
    <property type="entry name" value="MYB-LIKE PROTEIN A"/>
    <property type="match status" value="1"/>
</dbReference>
<keyword evidence="3" id="KW-1185">Reference proteome</keyword>
<comment type="caution">
    <text evidence="2">The sequence shown here is derived from an EMBL/GenBank/DDBJ whole genome shotgun (WGS) entry which is preliminary data.</text>
</comment>
<evidence type="ECO:0000313" key="3">
    <source>
        <dbReference type="Proteomes" id="UP001567538"/>
    </source>
</evidence>
<proteinExistence type="predicted"/>
<feature type="compositionally biased region" description="Pro residues" evidence="1">
    <location>
        <begin position="42"/>
        <end position="52"/>
    </location>
</feature>
<gene>
    <name evidence="2" type="ORF">AAHA92_07975</name>
</gene>